<accession>A0AA40VUG3</accession>
<organism evidence="1 2">
    <name type="scientific">Komarekiella delphini-convector SJRDD-AB1</name>
    <dbReference type="NCBI Taxonomy" id="2593771"/>
    <lineage>
        <taxon>Bacteria</taxon>
        <taxon>Bacillati</taxon>
        <taxon>Cyanobacteriota</taxon>
        <taxon>Cyanophyceae</taxon>
        <taxon>Nostocales</taxon>
        <taxon>Nostocaceae</taxon>
        <taxon>Komarekiella</taxon>
        <taxon>Komarekiella delphini-convector</taxon>
    </lineage>
</organism>
<dbReference type="Proteomes" id="UP001165986">
    <property type="component" value="Unassembled WGS sequence"/>
</dbReference>
<protein>
    <submittedName>
        <fullName evidence="1">Uncharacterized protein</fullName>
    </submittedName>
</protein>
<reference evidence="1" key="1">
    <citation type="submission" date="2019-07" db="EMBL/GenBank/DDBJ databases">
        <title>Toxilogical consequences of a new and cryptic species of cyanobacteria (Komarekiella delphini-convector) recovered from the epidermis of a bottlenose dolphin and 1500 ft. in the air.</title>
        <authorList>
            <person name="Brown A.O."/>
            <person name="Dvorak P."/>
            <person name="Villanueva C.D."/>
            <person name="Foss A.J."/>
            <person name="Garvey A.D."/>
            <person name="Gibson Q.A."/>
            <person name="Johansen J.R."/>
            <person name="Casamatta D.A."/>
        </authorList>
    </citation>
    <scope>NUCLEOTIDE SEQUENCE</scope>
    <source>
        <strain evidence="1">SJRDD-AB1</strain>
    </source>
</reference>
<dbReference type="EMBL" id="VJXY01000056">
    <property type="protein sequence ID" value="MBD6620160.1"/>
    <property type="molecule type" value="Genomic_DNA"/>
</dbReference>
<name>A0AA40VUG3_9NOST</name>
<keyword evidence="2" id="KW-1185">Reference proteome</keyword>
<evidence type="ECO:0000313" key="2">
    <source>
        <dbReference type="Proteomes" id="UP001165986"/>
    </source>
</evidence>
<comment type="caution">
    <text evidence="1">The sequence shown here is derived from an EMBL/GenBank/DDBJ whole genome shotgun (WGS) entry which is preliminary data.</text>
</comment>
<evidence type="ECO:0000313" key="1">
    <source>
        <dbReference type="EMBL" id="MBD6620160.1"/>
    </source>
</evidence>
<sequence length="137" mass="14928">MKNSKNLNSAVVERVGSDSEIAQQVCAAVEGNFRNILTRARILKRKIWLISRDGEKNIAGLAVVITSTTDDYSQLLLKGEELAQKVRSLFAGVDLLLLLPPNESFVLGMVLATGESFSTLVTVKEFLNSQTGGIYNV</sequence>
<dbReference type="RefSeq" id="WP_191761369.1">
    <property type="nucleotide sequence ID" value="NZ_VJXY01000056.1"/>
</dbReference>
<proteinExistence type="predicted"/>
<dbReference type="AlphaFoldDB" id="A0AA40VUG3"/>
<gene>
    <name evidence="1" type="ORF">FNW02_31305</name>
</gene>